<keyword evidence="5" id="KW-1185">Reference proteome</keyword>
<proteinExistence type="predicted"/>
<evidence type="ECO:0000256" key="2">
    <source>
        <dbReference type="SAM" id="MobiDB-lite"/>
    </source>
</evidence>
<dbReference type="EMBL" id="CAMXCT020001001">
    <property type="protein sequence ID" value="CAL1138942.1"/>
    <property type="molecule type" value="Genomic_DNA"/>
</dbReference>
<feature type="compositionally biased region" description="Basic and acidic residues" evidence="2">
    <location>
        <begin position="1601"/>
        <end position="1612"/>
    </location>
</feature>
<reference evidence="3" key="1">
    <citation type="submission" date="2022-10" db="EMBL/GenBank/DDBJ databases">
        <authorList>
            <person name="Chen Y."/>
            <person name="Dougan E. K."/>
            <person name="Chan C."/>
            <person name="Rhodes N."/>
            <person name="Thang M."/>
        </authorList>
    </citation>
    <scope>NUCLEOTIDE SEQUENCE</scope>
</reference>
<feature type="compositionally biased region" description="Basic and acidic residues" evidence="2">
    <location>
        <begin position="194"/>
        <end position="203"/>
    </location>
</feature>
<feature type="region of interest" description="Disordered" evidence="2">
    <location>
        <begin position="965"/>
        <end position="988"/>
    </location>
</feature>
<evidence type="ECO:0000313" key="5">
    <source>
        <dbReference type="Proteomes" id="UP001152797"/>
    </source>
</evidence>
<feature type="compositionally biased region" description="Basic residues" evidence="2">
    <location>
        <begin position="1591"/>
        <end position="1600"/>
    </location>
</feature>
<dbReference type="EMBL" id="CAMXCT030001001">
    <property type="protein sequence ID" value="CAL4772879.1"/>
    <property type="molecule type" value="Genomic_DNA"/>
</dbReference>
<sequence>CLPSSVRHWHEMARLLGLADSWEAESSIRFCSRQTGRLVQWPDKPDAVGIPSMTAVKMNIKVLKHASLLWVEIFDYEAAGTPRTPPLSAIHHEDEGIVELFEIFRVAWCLEVPSVGDPVMDMDDEDQDDDAGSFHIDAAPVDETPSLEWGEHNPALEEPLLSQVLTHGDDDMVPSTVEVSTEPSTAETTIPRTGAERNKRDPSTFDTMPFEFDEVCLDSGNPKAEQQLLDRCNASMAKASTESGLQGALGSLFGFHALLLASSKVAFQMVVLIQSVCSADGPKGEACVEVVESQDATMEGEASDQVVPAVDSQGLDVSNGEIVSPLLSLAEPEPHASSPSLECAPAPECVSVAPLPPPENLSNGGAVVVDDGSDGEGSGEESQAKMMEVESLNLDMFHVSGESEEETVDFLRRRDQQTAMKEDAPPRKGKGRGKGKGKGRGRGKKQQKGDYEEEEEVFPEETVDKPAGKSKKSNGRLEGKGKVEKVKAEKKSKGEKKSKAEKVGEEPGVTGKATKRKAKALEEKKEQSAAPKVRKPRQANKKAKANPATSAASAPEPAPDAVPDVCHCLFEAGPLGAPDVPPDAPAPNPKPRQQGTRVPEKTKKQLIPLIKSYSHSYVVPYWSRSAVGLKVRNASGSLSQAFYLSGKPGTPMRLVLDHVQAGLSFFGRFGLVQEKRTPDLIAVMITAVMLIFWLRAPAFGPLERVYTWPYARRILQIKDLGKREIRDPIPGVDETSDLKKMYAALPWDDLWGDADMVNVIRYLRGSKLLEIPDEWLKKDNEMLRVPKPVPSAPRAPLTLQCAELISLWPKQKWLASVGVDVATCVRLTEEVLPQLEELMRQRAMLSPVPAGGDLTKENPGGASSAAYPTQHSTTTPGKTLKKSRVEISKSNSTAQITFDKIIPGDISPPGTPLAPRALDLGQTGDSPDEIEVLREEYHKVVNRNADLEVQVKMLQHELTQMKISAPGCNDTENNEGTGEQGNPEVPASEEAARKRLQNLLVPREIYEEWRKGGASRARLQETFANLNFDKAAFIAHVSLEIEECQSMKTTVHAEWASEEKMRDGMHMSAFDKYEGKMLFWVEHEVTAQYESSKTRTRREQVNFDTDEPDSTLCAASAPMTLNMDDVRNMSLGGTPGAGGDVQPQPRSQPPVLPQLQKNEFVQKLTQLVDALENKQALINEVYSSGAVEGYTDEAQESVTMEARARSIPAKPKAVAAPASKAKAKAKVKAKAKASAKAEASPKAAPKRAARESEYKPGVMMKNLALSLADGASGSKLKRLADAAAQEEGALKYSAVFKRISTMTKDNLKNAERDFHAVFSSCGLTIPVPVSMHRFGLLHLHYLSLENWFSYLISEHSRLLFGGFDVSDGRTKYLLGSFWKKYQVAHGDHWVFSNHTDELNKCIPYYLHLDEGTGQRKSGVLVFNMQSLWGLDTKTKFERAFHGNLGRSDEDFEDYMTRSQCHNQSGSSFLSRFLYTIIPKKWYSKKFSFVYDKVLEKLAAESRKLASTGVKGWYPICLGVKGDAPALAKAAHYTRSFLNLSEQVGKGICPECLAGLDDCPYEDSTQADVLLEFAYEDFNFYVKHEFQGRHAQAMKKGRNRRGSGESHTRPRGL</sequence>
<evidence type="ECO:0000313" key="4">
    <source>
        <dbReference type="EMBL" id="CAL4772879.1"/>
    </source>
</evidence>
<evidence type="ECO:0000256" key="1">
    <source>
        <dbReference type="SAM" id="Coils"/>
    </source>
</evidence>
<feature type="non-terminal residue" evidence="3">
    <location>
        <position position="1612"/>
    </location>
</feature>
<feature type="region of interest" description="Disordered" evidence="2">
    <location>
        <begin position="576"/>
        <end position="601"/>
    </location>
</feature>
<feature type="region of interest" description="Disordered" evidence="2">
    <location>
        <begin position="851"/>
        <end position="884"/>
    </location>
</feature>
<feature type="coiled-coil region" evidence="1">
    <location>
        <begin position="930"/>
        <end position="964"/>
    </location>
</feature>
<feature type="compositionally biased region" description="Low complexity" evidence="2">
    <location>
        <begin position="545"/>
        <end position="559"/>
    </location>
</feature>
<feature type="compositionally biased region" description="Polar residues" evidence="2">
    <location>
        <begin position="866"/>
        <end position="877"/>
    </location>
</feature>
<dbReference type="Proteomes" id="UP001152797">
    <property type="component" value="Unassembled WGS sequence"/>
</dbReference>
<evidence type="ECO:0000313" key="3">
    <source>
        <dbReference type="EMBL" id="CAI3985567.1"/>
    </source>
</evidence>
<protein>
    <submittedName>
        <fullName evidence="3">Uncharacterized protein</fullName>
    </submittedName>
</protein>
<feature type="compositionally biased region" description="Basic and acidic residues" evidence="2">
    <location>
        <begin position="475"/>
        <end position="505"/>
    </location>
</feature>
<keyword evidence="1" id="KW-0175">Coiled coil</keyword>
<dbReference type="EMBL" id="CAMXCT010001001">
    <property type="protein sequence ID" value="CAI3985567.1"/>
    <property type="molecule type" value="Genomic_DNA"/>
</dbReference>
<feature type="non-terminal residue" evidence="3">
    <location>
        <position position="1"/>
    </location>
</feature>
<gene>
    <name evidence="3" type="ORF">C1SCF055_LOCUS13002</name>
</gene>
<feature type="region of interest" description="Disordered" evidence="2">
    <location>
        <begin position="1129"/>
        <end position="1149"/>
    </location>
</feature>
<organism evidence="3">
    <name type="scientific">Cladocopium goreaui</name>
    <dbReference type="NCBI Taxonomy" id="2562237"/>
    <lineage>
        <taxon>Eukaryota</taxon>
        <taxon>Sar</taxon>
        <taxon>Alveolata</taxon>
        <taxon>Dinophyceae</taxon>
        <taxon>Suessiales</taxon>
        <taxon>Symbiodiniaceae</taxon>
        <taxon>Cladocopium</taxon>
    </lineage>
</organism>
<comment type="caution">
    <text evidence="3">The sequence shown here is derived from an EMBL/GenBank/DDBJ whole genome shotgun (WGS) entry which is preliminary data.</text>
</comment>
<feature type="compositionally biased region" description="Basic and acidic residues" evidence="2">
    <location>
        <begin position="415"/>
        <end position="426"/>
    </location>
</feature>
<feature type="region of interest" description="Disordered" evidence="2">
    <location>
        <begin position="1232"/>
        <end position="1252"/>
    </location>
</feature>
<feature type="region of interest" description="Disordered" evidence="2">
    <location>
        <begin position="356"/>
        <end position="384"/>
    </location>
</feature>
<dbReference type="InterPro" id="IPR050972">
    <property type="entry name" value="SDr-like"/>
</dbReference>
<feature type="compositionally biased region" description="Polar residues" evidence="2">
    <location>
        <begin position="177"/>
        <end position="191"/>
    </location>
</feature>
<feature type="compositionally biased region" description="Low complexity" evidence="2">
    <location>
        <begin position="1234"/>
        <end position="1243"/>
    </location>
</feature>
<feature type="compositionally biased region" description="Acidic residues" evidence="2">
    <location>
        <begin position="451"/>
        <end position="461"/>
    </location>
</feature>
<dbReference type="PANTHER" id="PTHR34403:SF16">
    <property type="entry name" value="GLYCINE, ALANINE AND ASPARAGINE-RICH PROTEIN-LIKE"/>
    <property type="match status" value="1"/>
</dbReference>
<feature type="region of interest" description="Disordered" evidence="2">
    <location>
        <begin position="415"/>
        <end position="559"/>
    </location>
</feature>
<name>A0A9P1FT90_9DINO</name>
<dbReference type="PANTHER" id="PTHR34403">
    <property type="entry name" value="TOL-PAL SYSTEM PROTEIN TOLA"/>
    <property type="match status" value="1"/>
</dbReference>
<feature type="compositionally biased region" description="Pro residues" evidence="2">
    <location>
        <begin position="579"/>
        <end position="590"/>
    </location>
</feature>
<feature type="compositionally biased region" description="Basic residues" evidence="2">
    <location>
        <begin position="427"/>
        <end position="446"/>
    </location>
</feature>
<feature type="region of interest" description="Disordered" evidence="2">
    <location>
        <begin position="176"/>
        <end position="205"/>
    </location>
</feature>
<feature type="region of interest" description="Disordered" evidence="2">
    <location>
        <begin position="1590"/>
        <end position="1612"/>
    </location>
</feature>
<feature type="region of interest" description="Disordered" evidence="2">
    <location>
        <begin position="1091"/>
        <end position="1111"/>
    </location>
</feature>
<accession>A0A9P1FT90</accession>
<reference evidence="4 5" key="2">
    <citation type="submission" date="2024-05" db="EMBL/GenBank/DDBJ databases">
        <authorList>
            <person name="Chen Y."/>
            <person name="Shah S."/>
            <person name="Dougan E. K."/>
            <person name="Thang M."/>
            <person name="Chan C."/>
        </authorList>
    </citation>
    <scope>NUCLEOTIDE SEQUENCE [LARGE SCALE GENOMIC DNA]</scope>
</reference>
<feature type="compositionally biased region" description="Basic residues" evidence="2">
    <location>
        <begin position="532"/>
        <end position="544"/>
    </location>
</feature>